<evidence type="ECO:0000313" key="3">
    <source>
        <dbReference type="Proteomes" id="UP000002051"/>
    </source>
</evidence>
<dbReference type="EnsemblPlants" id="AES92020">
    <property type="protein sequence ID" value="AES92020"/>
    <property type="gene ID" value="MTR_4g122870"/>
</dbReference>
<reference evidence="2" key="3">
    <citation type="submission" date="2015-04" db="UniProtKB">
        <authorList>
            <consortium name="EnsemblPlants"/>
        </authorList>
    </citation>
    <scope>IDENTIFICATION</scope>
    <source>
        <strain evidence="2">cv. Jemalong A17</strain>
    </source>
</reference>
<sequence>MVNVMKTKANTALNKIHKLSMSPPGQKEDAYIFCLAHESQLLPLQCLTHCYHEPHQNGGNK</sequence>
<dbReference type="AlphaFoldDB" id="G7JPZ1"/>
<gene>
    <name evidence="1" type="ordered locus">MTR_4g122870</name>
</gene>
<dbReference type="HOGENOM" id="CLU_2926085_0_0_1"/>
<evidence type="ECO:0000313" key="2">
    <source>
        <dbReference type="EnsemblPlants" id="AES92020"/>
    </source>
</evidence>
<name>G7JPZ1_MEDTR</name>
<dbReference type="Proteomes" id="UP000002051">
    <property type="component" value="Chromosome 4"/>
</dbReference>
<reference evidence="1 3" key="2">
    <citation type="journal article" date="2014" name="BMC Genomics">
        <title>An improved genome release (version Mt4.0) for the model legume Medicago truncatula.</title>
        <authorList>
            <person name="Tang H."/>
            <person name="Krishnakumar V."/>
            <person name="Bidwell S."/>
            <person name="Rosen B."/>
            <person name="Chan A."/>
            <person name="Zhou S."/>
            <person name="Gentzbittel L."/>
            <person name="Childs K.L."/>
            <person name="Yandell M."/>
            <person name="Gundlach H."/>
            <person name="Mayer K.F."/>
            <person name="Schwartz D.C."/>
            <person name="Town C.D."/>
        </authorList>
    </citation>
    <scope>GENOME REANNOTATION</scope>
    <source>
        <strain evidence="2 3">cv. Jemalong A17</strain>
    </source>
</reference>
<evidence type="ECO:0000313" key="1">
    <source>
        <dbReference type="EMBL" id="AES92020.1"/>
    </source>
</evidence>
<dbReference type="EMBL" id="CM001220">
    <property type="protein sequence ID" value="AES92020.1"/>
    <property type="molecule type" value="Genomic_DNA"/>
</dbReference>
<dbReference type="PaxDb" id="3880-AES92020"/>
<protein>
    <submittedName>
        <fullName evidence="1 2">Uncharacterized protein</fullName>
    </submittedName>
</protein>
<reference evidence="1 3" key="1">
    <citation type="journal article" date="2011" name="Nature">
        <title>The Medicago genome provides insight into the evolution of rhizobial symbioses.</title>
        <authorList>
            <person name="Young N.D."/>
            <person name="Debelle F."/>
            <person name="Oldroyd G.E."/>
            <person name="Geurts R."/>
            <person name="Cannon S.B."/>
            <person name="Udvardi M.K."/>
            <person name="Benedito V.A."/>
            <person name="Mayer K.F."/>
            <person name="Gouzy J."/>
            <person name="Schoof H."/>
            <person name="Van de Peer Y."/>
            <person name="Proost S."/>
            <person name="Cook D.R."/>
            <person name="Meyers B.C."/>
            <person name="Spannagl M."/>
            <person name="Cheung F."/>
            <person name="De Mita S."/>
            <person name="Krishnakumar V."/>
            <person name="Gundlach H."/>
            <person name="Zhou S."/>
            <person name="Mudge J."/>
            <person name="Bharti A.K."/>
            <person name="Murray J.D."/>
            <person name="Naoumkina M.A."/>
            <person name="Rosen B."/>
            <person name="Silverstein K.A."/>
            <person name="Tang H."/>
            <person name="Rombauts S."/>
            <person name="Zhao P.X."/>
            <person name="Zhou P."/>
            <person name="Barbe V."/>
            <person name="Bardou P."/>
            <person name="Bechner M."/>
            <person name="Bellec A."/>
            <person name="Berger A."/>
            <person name="Berges H."/>
            <person name="Bidwell S."/>
            <person name="Bisseling T."/>
            <person name="Choisne N."/>
            <person name="Couloux A."/>
            <person name="Denny R."/>
            <person name="Deshpande S."/>
            <person name="Dai X."/>
            <person name="Doyle J.J."/>
            <person name="Dudez A.M."/>
            <person name="Farmer A.D."/>
            <person name="Fouteau S."/>
            <person name="Franken C."/>
            <person name="Gibelin C."/>
            <person name="Gish J."/>
            <person name="Goldstein S."/>
            <person name="Gonzalez A.J."/>
            <person name="Green P.J."/>
            <person name="Hallab A."/>
            <person name="Hartog M."/>
            <person name="Hua A."/>
            <person name="Humphray S.J."/>
            <person name="Jeong D.H."/>
            <person name="Jing Y."/>
            <person name="Jocker A."/>
            <person name="Kenton S.M."/>
            <person name="Kim D.J."/>
            <person name="Klee K."/>
            <person name="Lai H."/>
            <person name="Lang C."/>
            <person name="Lin S."/>
            <person name="Macmil S.L."/>
            <person name="Magdelenat G."/>
            <person name="Matthews L."/>
            <person name="McCorrison J."/>
            <person name="Monaghan E.L."/>
            <person name="Mun J.H."/>
            <person name="Najar F.Z."/>
            <person name="Nicholson C."/>
            <person name="Noirot C."/>
            <person name="O'Bleness M."/>
            <person name="Paule C.R."/>
            <person name="Poulain J."/>
            <person name="Prion F."/>
            <person name="Qin B."/>
            <person name="Qu C."/>
            <person name="Retzel E.F."/>
            <person name="Riddle C."/>
            <person name="Sallet E."/>
            <person name="Samain S."/>
            <person name="Samson N."/>
            <person name="Sanders I."/>
            <person name="Saurat O."/>
            <person name="Scarpelli C."/>
            <person name="Schiex T."/>
            <person name="Segurens B."/>
            <person name="Severin A.J."/>
            <person name="Sherrier D.J."/>
            <person name="Shi R."/>
            <person name="Sims S."/>
            <person name="Singer S.R."/>
            <person name="Sinharoy S."/>
            <person name="Sterck L."/>
            <person name="Viollet A."/>
            <person name="Wang B.B."/>
            <person name="Wang K."/>
            <person name="Wang M."/>
            <person name="Wang X."/>
            <person name="Warfsmann J."/>
            <person name="Weissenbach J."/>
            <person name="White D.D."/>
            <person name="White J.D."/>
            <person name="Wiley G.B."/>
            <person name="Wincker P."/>
            <person name="Xing Y."/>
            <person name="Yang L."/>
            <person name="Yao Z."/>
            <person name="Ying F."/>
            <person name="Zhai J."/>
            <person name="Zhou L."/>
            <person name="Zuber A."/>
            <person name="Denarie J."/>
            <person name="Dixon R.A."/>
            <person name="May G.D."/>
            <person name="Schwartz D.C."/>
            <person name="Rogers J."/>
            <person name="Quetier F."/>
            <person name="Town C.D."/>
            <person name="Roe B.A."/>
        </authorList>
    </citation>
    <scope>NUCLEOTIDE SEQUENCE [LARGE SCALE GENOMIC DNA]</scope>
    <source>
        <strain evidence="1">A17</strain>
        <strain evidence="2 3">cv. Jemalong A17</strain>
    </source>
</reference>
<accession>G7JPZ1</accession>
<proteinExistence type="predicted"/>
<keyword evidence="3" id="KW-1185">Reference proteome</keyword>
<organism evidence="1 3">
    <name type="scientific">Medicago truncatula</name>
    <name type="common">Barrel medic</name>
    <name type="synonym">Medicago tribuloides</name>
    <dbReference type="NCBI Taxonomy" id="3880"/>
    <lineage>
        <taxon>Eukaryota</taxon>
        <taxon>Viridiplantae</taxon>
        <taxon>Streptophyta</taxon>
        <taxon>Embryophyta</taxon>
        <taxon>Tracheophyta</taxon>
        <taxon>Spermatophyta</taxon>
        <taxon>Magnoliopsida</taxon>
        <taxon>eudicotyledons</taxon>
        <taxon>Gunneridae</taxon>
        <taxon>Pentapetalae</taxon>
        <taxon>rosids</taxon>
        <taxon>fabids</taxon>
        <taxon>Fabales</taxon>
        <taxon>Fabaceae</taxon>
        <taxon>Papilionoideae</taxon>
        <taxon>50 kb inversion clade</taxon>
        <taxon>NPAAA clade</taxon>
        <taxon>Hologalegina</taxon>
        <taxon>IRL clade</taxon>
        <taxon>Trifolieae</taxon>
        <taxon>Medicago</taxon>
    </lineage>
</organism>